<dbReference type="AlphaFoldDB" id="A0A841C2A7"/>
<dbReference type="Proteomes" id="UP000587527">
    <property type="component" value="Unassembled WGS sequence"/>
</dbReference>
<keyword evidence="4" id="KW-1185">Reference proteome</keyword>
<name>A0A841C2A7_9ACTN</name>
<comment type="caution">
    <text evidence="3">The sequence shown here is derived from an EMBL/GenBank/DDBJ whole genome shotgun (WGS) entry which is preliminary data.</text>
</comment>
<dbReference type="InterPro" id="IPR003848">
    <property type="entry name" value="DUF218"/>
</dbReference>
<sequence>MRRLLRIFTLRRLLMVVILVVSVGFVSGLWVRVNAIGHVYSEQDVPSAPVALVLGAKVEPSGEPSGFLLARLEIAQRLLAAGRVRVVLVSGDHGAYVYDESGTMRRWLIDRGAPAQQVVADHAGFDTYDSCQRAKRIFGVDHAIVITQSYHIKRAVSVCRAAGIETDGVGDDTARVFTPYWRHAFIREQGADVKALWDVLSHRDPVFLGRHETDVEDALKG</sequence>
<dbReference type="CDD" id="cd06259">
    <property type="entry name" value="YdcF-like"/>
    <property type="match status" value="1"/>
</dbReference>
<accession>A0A841C2A7</accession>
<dbReference type="RefSeq" id="WP_312875535.1">
    <property type="nucleotide sequence ID" value="NZ_JACHMN010000003.1"/>
</dbReference>
<gene>
    <name evidence="3" type="ORF">F4553_007489</name>
</gene>
<protein>
    <submittedName>
        <fullName evidence="3">Vancomycin permeability regulator SanA</fullName>
    </submittedName>
</protein>
<evidence type="ECO:0000313" key="3">
    <source>
        <dbReference type="EMBL" id="MBB5874055.1"/>
    </source>
</evidence>
<evidence type="ECO:0000313" key="4">
    <source>
        <dbReference type="Proteomes" id="UP000587527"/>
    </source>
</evidence>
<keyword evidence="1" id="KW-0812">Transmembrane</keyword>
<dbReference type="PANTHER" id="PTHR30336:SF6">
    <property type="entry name" value="INTEGRAL MEMBRANE PROTEIN"/>
    <property type="match status" value="1"/>
</dbReference>
<dbReference type="Pfam" id="PF02698">
    <property type="entry name" value="DUF218"/>
    <property type="match status" value="1"/>
</dbReference>
<evidence type="ECO:0000259" key="2">
    <source>
        <dbReference type="Pfam" id="PF02698"/>
    </source>
</evidence>
<keyword evidence="1" id="KW-1133">Transmembrane helix</keyword>
<dbReference type="InterPro" id="IPR051599">
    <property type="entry name" value="Cell_Envelope_Assoc"/>
</dbReference>
<evidence type="ECO:0000256" key="1">
    <source>
        <dbReference type="SAM" id="Phobius"/>
    </source>
</evidence>
<organism evidence="3 4">
    <name type="scientific">Allocatelliglobosispora scoriae</name>
    <dbReference type="NCBI Taxonomy" id="643052"/>
    <lineage>
        <taxon>Bacteria</taxon>
        <taxon>Bacillati</taxon>
        <taxon>Actinomycetota</taxon>
        <taxon>Actinomycetes</taxon>
        <taxon>Micromonosporales</taxon>
        <taxon>Micromonosporaceae</taxon>
        <taxon>Allocatelliglobosispora</taxon>
    </lineage>
</organism>
<proteinExistence type="predicted"/>
<dbReference type="EMBL" id="JACHMN010000003">
    <property type="protein sequence ID" value="MBB5874055.1"/>
    <property type="molecule type" value="Genomic_DNA"/>
</dbReference>
<feature type="transmembrane region" description="Helical" evidence="1">
    <location>
        <begin position="12"/>
        <end position="31"/>
    </location>
</feature>
<reference evidence="3 4" key="1">
    <citation type="submission" date="2020-08" db="EMBL/GenBank/DDBJ databases">
        <title>Sequencing the genomes of 1000 actinobacteria strains.</title>
        <authorList>
            <person name="Klenk H.-P."/>
        </authorList>
    </citation>
    <scope>NUCLEOTIDE SEQUENCE [LARGE SCALE GENOMIC DNA]</scope>
    <source>
        <strain evidence="3 4">DSM 45362</strain>
    </source>
</reference>
<dbReference type="PANTHER" id="PTHR30336">
    <property type="entry name" value="INNER MEMBRANE PROTEIN, PROBABLE PERMEASE"/>
    <property type="match status" value="1"/>
</dbReference>
<feature type="domain" description="DUF218" evidence="2">
    <location>
        <begin position="50"/>
        <end position="166"/>
    </location>
</feature>
<dbReference type="GO" id="GO:0005886">
    <property type="term" value="C:plasma membrane"/>
    <property type="evidence" value="ECO:0007669"/>
    <property type="project" value="TreeGrafter"/>
</dbReference>
<keyword evidence="1" id="KW-0472">Membrane</keyword>